<name>A0A9X1P2M1_9HYPH</name>
<gene>
    <name evidence="1" type="ORF">LZD57_19860</name>
</gene>
<proteinExistence type="predicted"/>
<dbReference type="InterPro" id="IPR029063">
    <property type="entry name" value="SAM-dependent_MTases_sf"/>
</dbReference>
<organism evidence="1 2">
    <name type="scientific">Jiella avicenniae</name>
    <dbReference type="NCBI Taxonomy" id="2907202"/>
    <lineage>
        <taxon>Bacteria</taxon>
        <taxon>Pseudomonadati</taxon>
        <taxon>Pseudomonadota</taxon>
        <taxon>Alphaproteobacteria</taxon>
        <taxon>Hyphomicrobiales</taxon>
        <taxon>Aurantimonadaceae</taxon>
        <taxon>Jiella</taxon>
    </lineage>
</organism>
<dbReference type="RefSeq" id="WP_233721327.1">
    <property type="nucleotide sequence ID" value="NZ_JAJUWU010000023.1"/>
</dbReference>
<protein>
    <recommendedName>
        <fullName evidence="3">Methyltransferase domain-containing protein</fullName>
    </recommendedName>
</protein>
<dbReference type="EMBL" id="JAJUWU010000023">
    <property type="protein sequence ID" value="MCE7030247.1"/>
    <property type="molecule type" value="Genomic_DNA"/>
</dbReference>
<reference evidence="1" key="1">
    <citation type="submission" date="2022-01" db="EMBL/GenBank/DDBJ databases">
        <title>Jiella avicenniae sp. nov., a novel endophytic bacterium isolated from bark of Avicennia marina.</title>
        <authorList>
            <person name="Tuo L."/>
        </authorList>
    </citation>
    <scope>NUCLEOTIDE SEQUENCE</scope>
    <source>
        <strain evidence="1">CBK1P-4</strain>
    </source>
</reference>
<evidence type="ECO:0008006" key="3">
    <source>
        <dbReference type="Google" id="ProtNLM"/>
    </source>
</evidence>
<dbReference type="Proteomes" id="UP001139035">
    <property type="component" value="Unassembled WGS sequence"/>
</dbReference>
<sequence length="291" mass="32279">MTTRPNFDDFLALRRSDPRLARLTHDVALPRSRGVEFGADPHPLPLPDGLSVRYVDLVARDAADEPVRHVWDGSGSLLAALGEEQPLDFAIARLFAHRVPNLLGWFRGVFAALRPGGVLNMTLPDRRMTGDVLRTPSTLGEVLEADQLGLTRPSFRQLFDHRRLSVPLGPQQAWREAVDPGELARAGTEEALAFARAASGDAADAVPCHCWVFTPYSFLDLLEELSRAGLFPLVISQFATTEPGSSEFFVCLRHDHATDPEILLKRQTVAIDHVRKIALERRRRAKLMASL</sequence>
<dbReference type="AlphaFoldDB" id="A0A9X1P2M1"/>
<accession>A0A9X1P2M1</accession>
<keyword evidence="2" id="KW-1185">Reference proteome</keyword>
<evidence type="ECO:0000313" key="2">
    <source>
        <dbReference type="Proteomes" id="UP001139035"/>
    </source>
</evidence>
<evidence type="ECO:0000313" key="1">
    <source>
        <dbReference type="EMBL" id="MCE7030247.1"/>
    </source>
</evidence>
<dbReference type="SUPFAM" id="SSF53335">
    <property type="entry name" value="S-adenosyl-L-methionine-dependent methyltransferases"/>
    <property type="match status" value="1"/>
</dbReference>
<comment type="caution">
    <text evidence="1">The sequence shown here is derived from an EMBL/GenBank/DDBJ whole genome shotgun (WGS) entry which is preliminary data.</text>
</comment>